<dbReference type="CDD" id="cd06261">
    <property type="entry name" value="TM_PBP2"/>
    <property type="match status" value="1"/>
</dbReference>
<feature type="transmembrane region" description="Helical" evidence="8">
    <location>
        <begin position="221"/>
        <end position="241"/>
    </location>
</feature>
<dbReference type="CDD" id="cd13612">
    <property type="entry name" value="PBP2_ProWX"/>
    <property type="match status" value="1"/>
</dbReference>
<dbReference type="PANTHER" id="PTHR30177">
    <property type="entry name" value="GLYCINE BETAINE/L-PROLINE TRANSPORT SYSTEM PERMEASE PROTEIN PROW"/>
    <property type="match status" value="1"/>
</dbReference>
<evidence type="ECO:0000313" key="13">
    <source>
        <dbReference type="Proteomes" id="UP000011124"/>
    </source>
</evidence>
<dbReference type="InterPro" id="IPR051204">
    <property type="entry name" value="ABC_transp_perm/SBD"/>
</dbReference>
<dbReference type="SUPFAM" id="SSF53850">
    <property type="entry name" value="Periplasmic binding protein-like II"/>
    <property type="match status" value="1"/>
</dbReference>
<protein>
    <submittedName>
        <fullName evidence="11">ABC transporter, substrate-binding protein, QAT family</fullName>
    </submittedName>
    <submittedName>
        <fullName evidence="10">ABC-type glycine betaine transport, periplasmic subunit</fullName>
    </submittedName>
</protein>
<dbReference type="GO" id="GO:0022857">
    <property type="term" value="F:transmembrane transporter activity"/>
    <property type="evidence" value="ECO:0007669"/>
    <property type="project" value="InterPro"/>
</dbReference>
<feature type="transmembrane region" description="Helical" evidence="8">
    <location>
        <begin position="151"/>
        <end position="173"/>
    </location>
</feature>
<feature type="transmembrane region" description="Helical" evidence="8">
    <location>
        <begin position="80"/>
        <end position="98"/>
    </location>
</feature>
<feature type="transmembrane region" description="Helical" evidence="8">
    <location>
        <begin position="24"/>
        <end position="44"/>
    </location>
</feature>
<dbReference type="PANTHER" id="PTHR30177:SF4">
    <property type="entry name" value="OSMOPROTECTANT IMPORT PERMEASE PROTEIN OSMW"/>
    <property type="match status" value="1"/>
</dbReference>
<dbReference type="Gene3D" id="3.40.190.10">
    <property type="entry name" value="Periplasmic binding protein-like II"/>
    <property type="match status" value="1"/>
</dbReference>
<dbReference type="InterPro" id="IPR000515">
    <property type="entry name" value="MetI-like"/>
</dbReference>
<dbReference type="InterPro" id="IPR007210">
    <property type="entry name" value="ABC_Gly_betaine_transp_sub-bd"/>
</dbReference>
<comment type="similarity">
    <text evidence="7">In the N-terminal section; belongs to the binding-protein-dependent transport system permease family.</text>
</comment>
<evidence type="ECO:0000256" key="3">
    <source>
        <dbReference type="ARBA" id="ARBA00022692"/>
    </source>
</evidence>
<evidence type="ECO:0000256" key="7">
    <source>
        <dbReference type="ARBA" id="ARBA00035652"/>
    </source>
</evidence>
<dbReference type="STRING" id="546271.Selsp_2011"/>
<dbReference type="PROSITE" id="PS50928">
    <property type="entry name" value="ABC_TM1"/>
    <property type="match status" value="1"/>
</dbReference>
<dbReference type="Pfam" id="PF00528">
    <property type="entry name" value="BPD_transp_1"/>
    <property type="match status" value="1"/>
</dbReference>
<dbReference type="Pfam" id="PF04069">
    <property type="entry name" value="OpuAC"/>
    <property type="match status" value="1"/>
</dbReference>
<dbReference type="GO" id="GO:0031460">
    <property type="term" value="P:glycine betaine transport"/>
    <property type="evidence" value="ECO:0007669"/>
    <property type="project" value="TreeGrafter"/>
</dbReference>
<keyword evidence="2 8" id="KW-0813">Transport</keyword>
<dbReference type="Gene3D" id="3.40.190.120">
    <property type="entry name" value="Osmoprotection protein (prox), domain 2"/>
    <property type="match status" value="1"/>
</dbReference>
<feature type="transmembrane region" description="Helical" evidence="8">
    <location>
        <begin position="56"/>
        <end position="74"/>
    </location>
</feature>
<dbReference type="RefSeq" id="WP_006194001.1">
    <property type="nucleotide sequence ID" value="NC_015437.1"/>
</dbReference>
<dbReference type="Gene3D" id="1.10.3720.10">
    <property type="entry name" value="MetI-like"/>
    <property type="match status" value="1"/>
</dbReference>
<evidence type="ECO:0000256" key="4">
    <source>
        <dbReference type="ARBA" id="ARBA00022989"/>
    </source>
</evidence>
<keyword evidence="4 8" id="KW-1133">Transmembrane helix</keyword>
<evidence type="ECO:0000256" key="5">
    <source>
        <dbReference type="ARBA" id="ARBA00023136"/>
    </source>
</evidence>
<dbReference type="eggNOG" id="COG1732">
    <property type="taxonomic scope" value="Bacteria"/>
</dbReference>
<dbReference type="FunFam" id="1.10.3720.10:FF:000001">
    <property type="entry name" value="Glycine betaine ABC transporter, permease"/>
    <property type="match status" value="1"/>
</dbReference>
<dbReference type="AlphaFoldDB" id="C9LYS0"/>
<evidence type="ECO:0000259" key="9">
    <source>
        <dbReference type="PROSITE" id="PS50928"/>
    </source>
</evidence>
<organism evidence="11 12">
    <name type="scientific">Selenomonas sputigena (strain ATCC 35185 / DSM 20758 / CCUG 44933 / VPI D19B-28)</name>
    <dbReference type="NCBI Taxonomy" id="546271"/>
    <lineage>
        <taxon>Bacteria</taxon>
        <taxon>Bacillati</taxon>
        <taxon>Bacillota</taxon>
        <taxon>Negativicutes</taxon>
        <taxon>Selenomonadales</taxon>
        <taxon>Selenomonadaceae</taxon>
        <taxon>Selenomonas</taxon>
    </lineage>
</organism>
<dbReference type="Proteomes" id="UP000011124">
    <property type="component" value="Chromosome"/>
</dbReference>
<comment type="subcellular location">
    <subcellularLocation>
        <location evidence="8">Cell membrane</location>
        <topology evidence="8">Multi-pass membrane protein</topology>
    </subcellularLocation>
    <subcellularLocation>
        <location evidence="1">Membrane</location>
        <topology evidence="1">Multi-pass membrane protein</topology>
    </subcellularLocation>
</comment>
<keyword evidence="13" id="KW-1185">Reference proteome</keyword>
<dbReference type="HOGENOM" id="CLU_038355_0_0_9"/>
<dbReference type="GO" id="GO:0043190">
    <property type="term" value="C:ATP-binding cassette (ABC) transporter complex"/>
    <property type="evidence" value="ECO:0007669"/>
    <property type="project" value="InterPro"/>
</dbReference>
<accession>C9LYS0</accession>
<name>C9LYS0_SELS3</name>
<reference evidence="10 13" key="2">
    <citation type="submission" date="2011-04" db="EMBL/GenBank/DDBJ databases">
        <title>The complete genome of Selenomonas sputigena DSM 20758.</title>
        <authorList>
            <consortium name="US DOE Joint Genome Institute (JGI-PGF)"/>
            <person name="Lucas S."/>
            <person name="Copeland A."/>
            <person name="Lapidus A."/>
            <person name="Bruce D."/>
            <person name="Goodwin L."/>
            <person name="Pitluck S."/>
            <person name="Peters L."/>
            <person name="Kyrpides N."/>
            <person name="Mavromatis K."/>
            <person name="Ivanova N."/>
            <person name="Ovchinnikova G."/>
            <person name="Teshima H."/>
            <person name="Detter J.C."/>
            <person name="Tapia R."/>
            <person name="Han C."/>
            <person name="Land M."/>
            <person name="Hauser L."/>
            <person name="Markowitz V."/>
            <person name="Cheng J.-F."/>
            <person name="Hugenholtz P."/>
            <person name="Woyke T."/>
            <person name="Wu D."/>
            <person name="Gronow S."/>
            <person name="Wellnitz S."/>
            <person name="Schneider S."/>
            <person name="Klenk H.-P."/>
            <person name="Eisen J.A."/>
        </authorList>
    </citation>
    <scope>NUCLEOTIDE SEQUENCE [LARGE SCALE GENOMIC DNA]</scope>
    <source>
        <strain evidence="10">ATCC 35185</strain>
        <strain evidence="13">ATCC 35185 / DSM 20758 / VPI D19B-28</strain>
    </source>
</reference>
<evidence type="ECO:0000256" key="2">
    <source>
        <dbReference type="ARBA" id="ARBA00022448"/>
    </source>
</evidence>
<gene>
    <name evidence="10" type="ordered locus">Selsp_2011</name>
    <name evidence="11" type="ORF">SELSPUOL_02631</name>
</gene>
<dbReference type="eggNOG" id="COG1174">
    <property type="taxonomic scope" value="Bacteria"/>
</dbReference>
<comment type="similarity">
    <text evidence="6">In the C-terminal section; belongs to the OsmX family.</text>
</comment>
<dbReference type="InterPro" id="IPR035906">
    <property type="entry name" value="MetI-like_sf"/>
</dbReference>
<dbReference type="KEGG" id="ssg:Selsp_2011"/>
<dbReference type="OrthoDB" id="9801163at2"/>
<dbReference type="Proteomes" id="UP000003505">
    <property type="component" value="Unassembled WGS sequence"/>
</dbReference>
<proteinExistence type="inferred from homology"/>
<dbReference type="EMBL" id="ACKP02000055">
    <property type="protein sequence ID" value="EEX76020.1"/>
    <property type="molecule type" value="Genomic_DNA"/>
</dbReference>
<sequence length="516" mass="57021">MFAEMIRLFHERSDFFLQLTLEHIAIALVAIVLAIVIGGAMGILIAEVDRMAQPTLLVVNFLYTIPSIAMFGFLLPFSGIGNTTAIIALTLYALLPMVKNTHTGLKNVDPLLIEAAVGMGSTRFQVLRRIALPLAMPVILAGIRNMTTMTIALAGIASFIGAGGLGIAIYRGITTNNAALAFDGSLLIACLALLADTVLARLEKRVFLRRSDTRGRRRRSWRRLAAISLALVAAGGAYAFFQSTKVAVIRIATKPMTEQLILGEMLKFVIEQDSGLKVALTPGVGGGTSNIMPAMENGDFDIYPEYTGTGWLQVLKRTDAYDESRFAELQEEYRNRYHMEWLGMTGFNDTFGIAVRRDLAERYQLRTYSDLARIADKMNFGAEYDFFEREDGFPAMCRAYGMNFASTVDIDIGLKYQALDEGKLDSMIVFTTDGRLSKVNGIVLEDDKKFFTSYECGMVVREEALSAHPELRDLLAHFDGLISEAEMAEMNDVVESGGEEPRAVARRFLEEKGVLR</sequence>
<evidence type="ECO:0000256" key="8">
    <source>
        <dbReference type="RuleBase" id="RU363032"/>
    </source>
</evidence>
<comment type="similarity">
    <text evidence="8">Belongs to the binding-protein-dependent transport system permease family.</text>
</comment>
<dbReference type="SUPFAM" id="SSF161098">
    <property type="entry name" value="MetI-like"/>
    <property type="match status" value="1"/>
</dbReference>
<feature type="transmembrane region" description="Helical" evidence="8">
    <location>
        <begin position="179"/>
        <end position="200"/>
    </location>
</feature>
<keyword evidence="3 8" id="KW-0812">Transmembrane</keyword>
<feature type="domain" description="ABC transmembrane type-1" evidence="9">
    <location>
        <begin position="20"/>
        <end position="199"/>
    </location>
</feature>
<reference evidence="11 12" key="1">
    <citation type="submission" date="2009-09" db="EMBL/GenBank/DDBJ databases">
        <authorList>
            <person name="Weinstock G."/>
            <person name="Sodergren E."/>
            <person name="Clifton S."/>
            <person name="Fulton L."/>
            <person name="Fulton B."/>
            <person name="Courtney L."/>
            <person name="Fronick C."/>
            <person name="Harrison M."/>
            <person name="Strong C."/>
            <person name="Farmer C."/>
            <person name="Delahaunty K."/>
            <person name="Markovic C."/>
            <person name="Hall O."/>
            <person name="Minx P."/>
            <person name="Tomlinson C."/>
            <person name="Mitreva M."/>
            <person name="Nelson J."/>
            <person name="Hou S."/>
            <person name="Wollam A."/>
            <person name="Pepin K.H."/>
            <person name="Johnson M."/>
            <person name="Bhonagiri V."/>
            <person name="Nash W.E."/>
            <person name="Warren W."/>
            <person name="Chinwalla A."/>
            <person name="Mardis E.R."/>
            <person name="Wilson R.K."/>
        </authorList>
    </citation>
    <scope>NUCLEOTIDE SEQUENCE [LARGE SCALE GENOMIC DNA]</scope>
    <source>
        <strain evidence="11">ATCC 35185</strain>
        <strain evidence="12">ATCC 35185 / DSM 20758 / VPI D19B-28</strain>
    </source>
</reference>
<evidence type="ECO:0000313" key="10">
    <source>
        <dbReference type="EMBL" id="AEC00960.1"/>
    </source>
</evidence>
<dbReference type="EMBL" id="CP002637">
    <property type="protein sequence ID" value="AEC00960.1"/>
    <property type="molecule type" value="Genomic_DNA"/>
</dbReference>
<evidence type="ECO:0000313" key="12">
    <source>
        <dbReference type="Proteomes" id="UP000003505"/>
    </source>
</evidence>
<evidence type="ECO:0000256" key="1">
    <source>
        <dbReference type="ARBA" id="ARBA00004141"/>
    </source>
</evidence>
<evidence type="ECO:0000313" key="11">
    <source>
        <dbReference type="EMBL" id="EEX76020.1"/>
    </source>
</evidence>
<evidence type="ECO:0000256" key="6">
    <source>
        <dbReference type="ARBA" id="ARBA00035642"/>
    </source>
</evidence>
<keyword evidence="5 8" id="KW-0472">Membrane</keyword>